<protein>
    <submittedName>
        <fullName evidence="2">Type I secretion target repeat protein</fullName>
    </submittedName>
</protein>
<name>A0ABQ0QIP2_9PROT</name>
<dbReference type="InterPro" id="IPR036844">
    <property type="entry name" value="Hint_dom_sf"/>
</dbReference>
<organism evidence="2 3">
    <name type="scientific">Neokomagataea tanensis NBRC 106556</name>
    <dbReference type="NCBI Taxonomy" id="1223519"/>
    <lineage>
        <taxon>Bacteria</taxon>
        <taxon>Pseudomonadati</taxon>
        <taxon>Pseudomonadota</taxon>
        <taxon>Alphaproteobacteria</taxon>
        <taxon>Acetobacterales</taxon>
        <taxon>Acetobacteraceae</taxon>
        <taxon>Neokomagataea</taxon>
    </lineage>
</organism>
<evidence type="ECO:0000259" key="1">
    <source>
        <dbReference type="Pfam" id="PF13403"/>
    </source>
</evidence>
<dbReference type="Gene3D" id="2.170.16.10">
    <property type="entry name" value="Hedgehog/Intein (Hint) domain"/>
    <property type="match status" value="1"/>
</dbReference>
<dbReference type="InterPro" id="IPR028992">
    <property type="entry name" value="Hedgehog/Intein_dom"/>
</dbReference>
<dbReference type="SUPFAM" id="SSF51294">
    <property type="entry name" value="Hedgehog/intein (Hint) domain"/>
    <property type="match status" value="1"/>
</dbReference>
<accession>A0ABQ0QIP2</accession>
<feature type="domain" description="Hedgehog/Intein (Hint)" evidence="1">
    <location>
        <begin position="675"/>
        <end position="811"/>
    </location>
</feature>
<keyword evidence="3" id="KW-1185">Reference proteome</keyword>
<dbReference type="InterPro" id="IPR012332">
    <property type="entry name" value="Autotransporter_pectin_lyase_C"/>
</dbReference>
<sequence length="867" mass="88076">MTSSSKFISPETGALYAVSSGGVITGTITGNAGLQRAAPGLQTISSGSATSGSTISGTTQTGYPDTSFQPSLLAINATQNILSGGAALNTTLSGTHASALNSTASALQTLQSGAYASGTTLDTNAQSIVFNGAISDAVTINNGSQVVSSGGLANAISISAGTLDLEQGSASNVMLNTGTIIDNGGSLNSATINAGTMLSLNATASNTTVTSGATVILGSGASLLGSTTIDPSATLSLTGASTVATLSGTIIPAGAALSSPQGALAPQSTPVLEIFSNGTLINDIAVHYTSTPFQFLQTPTGSIELLTNSIQQTTPTFTNPETGAVYTLSSGGVISGTYTEELSPQGTNYIPIPGAQVISSGSAISGSTISGTASDASPGEYIAATAIPSSQTVLSGGAALNTTVSGSVFQNGVGMSSEQYYSSSTATQILQSGAYASNTTLSIFANSIIQNGAISDNVAITGTWVSTGQIMTPSYVTEAGSQTVLSGGTLNTASITSGGVLDIEGGTANNITTLSGYVFESYPQPPYTYQSVHSTPPLASIIDNGGTLSNVSLVSGTQLIVGSNTTVTNLTASAASTITLMQNADLLGNVTIDPNTTIFLQGAGAALSNISGFINSQNVNTLSIQSDDQESNTTILDVLSNGTIINEIALHNAVTSFSFVNAPSGNGTDLVIGTPCYCPGTLIMTPTGERPVEDLAIGDLIVTANGQHRTVHWIGRRAYDPIFAFGNRDILPVCFRAGSLGNNLPKRDLTVSPLHAMFLDGYLIPALHLVNNHTIHQITQPETTIAYIHIELESHDLLLAEGAPSESFVDDGSRGMFHNAHHYTEQYPHAAPKPAAYCAPRLEGGPELARIHARLLTGAYSPMPKTA</sequence>
<evidence type="ECO:0000313" key="3">
    <source>
        <dbReference type="Proteomes" id="UP001062443"/>
    </source>
</evidence>
<dbReference type="RefSeq" id="WP_068171893.1">
    <property type="nucleotide sequence ID" value="NZ_BAQB01000011.1"/>
</dbReference>
<gene>
    <name evidence="2" type="ORF">AA106556_0987</name>
</gene>
<comment type="caution">
    <text evidence="2">The sequence shown here is derived from an EMBL/GenBank/DDBJ whole genome shotgun (WGS) entry which is preliminary data.</text>
</comment>
<proteinExistence type="predicted"/>
<reference evidence="2" key="1">
    <citation type="submission" date="2013-04" db="EMBL/GenBank/DDBJ databases">
        <title>The genome sequencing project of 58 acetic acid bacteria.</title>
        <authorList>
            <person name="Okamoto-Kainuma A."/>
            <person name="Ishikawa M."/>
            <person name="Umino S."/>
            <person name="Koizumi Y."/>
            <person name="Shiwa Y."/>
            <person name="Yoshikawa H."/>
            <person name="Matsutani M."/>
            <person name="Matsushita K."/>
        </authorList>
    </citation>
    <scope>NUCLEOTIDE SEQUENCE</scope>
    <source>
        <strain evidence="2">NBRC 106556</strain>
    </source>
</reference>
<dbReference type="Proteomes" id="UP001062443">
    <property type="component" value="Unassembled WGS sequence"/>
</dbReference>
<evidence type="ECO:0000313" key="2">
    <source>
        <dbReference type="EMBL" id="GBR46076.1"/>
    </source>
</evidence>
<dbReference type="Gene3D" id="2.160.20.20">
    <property type="match status" value="1"/>
</dbReference>
<dbReference type="EMBL" id="BAQB01000011">
    <property type="protein sequence ID" value="GBR46076.1"/>
    <property type="molecule type" value="Genomic_DNA"/>
</dbReference>
<dbReference type="Pfam" id="PF13403">
    <property type="entry name" value="Hint_2"/>
    <property type="match status" value="1"/>
</dbReference>